<dbReference type="GO" id="GO:0043001">
    <property type="term" value="P:Golgi to plasma membrane protein transport"/>
    <property type="evidence" value="ECO:0007669"/>
    <property type="project" value="TreeGrafter"/>
</dbReference>
<dbReference type="GO" id="GO:0000139">
    <property type="term" value="C:Golgi membrane"/>
    <property type="evidence" value="ECO:0007669"/>
    <property type="project" value="UniProtKB-SubCell"/>
</dbReference>
<dbReference type="PANTHER" id="PTHR12952:SF0">
    <property type="entry name" value="PROTEIN SYS1 HOMOLOG"/>
    <property type="match status" value="1"/>
</dbReference>
<evidence type="ECO:0000256" key="1">
    <source>
        <dbReference type="ARBA" id="ARBA00004653"/>
    </source>
</evidence>
<evidence type="ECO:0000256" key="9">
    <source>
        <dbReference type="SAM" id="Phobius"/>
    </source>
</evidence>
<gene>
    <name evidence="10" type="ORF">FFLO_00247</name>
</gene>
<organism evidence="10 11">
    <name type="scientific">Filobasidium floriforme</name>
    <dbReference type="NCBI Taxonomy" id="5210"/>
    <lineage>
        <taxon>Eukaryota</taxon>
        <taxon>Fungi</taxon>
        <taxon>Dikarya</taxon>
        <taxon>Basidiomycota</taxon>
        <taxon>Agaricomycotina</taxon>
        <taxon>Tremellomycetes</taxon>
        <taxon>Filobasidiales</taxon>
        <taxon>Filobasidiaceae</taxon>
        <taxon>Filobasidium</taxon>
    </lineage>
</organism>
<evidence type="ECO:0000313" key="10">
    <source>
        <dbReference type="EMBL" id="KAG7575428.1"/>
    </source>
</evidence>
<dbReference type="PANTHER" id="PTHR12952">
    <property type="entry name" value="SYS1"/>
    <property type="match status" value="1"/>
</dbReference>
<dbReference type="GO" id="GO:0005829">
    <property type="term" value="C:cytosol"/>
    <property type="evidence" value="ECO:0007669"/>
    <property type="project" value="GOC"/>
</dbReference>
<evidence type="ECO:0000256" key="8">
    <source>
        <dbReference type="ARBA" id="ARBA00023136"/>
    </source>
</evidence>
<reference evidence="10" key="1">
    <citation type="submission" date="2020-04" db="EMBL/GenBank/DDBJ databases">
        <title>Analysis of mating type loci in Filobasidium floriforme.</title>
        <authorList>
            <person name="Nowrousian M."/>
        </authorList>
    </citation>
    <scope>NUCLEOTIDE SEQUENCE</scope>
    <source>
        <strain evidence="10">CBS 6242</strain>
    </source>
</reference>
<accession>A0A8K0JSM4</accession>
<dbReference type="OrthoDB" id="542931at2759"/>
<evidence type="ECO:0000256" key="4">
    <source>
        <dbReference type="ARBA" id="ARBA00022692"/>
    </source>
</evidence>
<comment type="subcellular location">
    <subcellularLocation>
        <location evidence="1">Golgi apparatus membrane</location>
        <topology evidence="1">Multi-pass membrane protein</topology>
    </subcellularLocation>
</comment>
<dbReference type="AlphaFoldDB" id="A0A8K0JSM4"/>
<feature type="transmembrane region" description="Helical" evidence="9">
    <location>
        <begin position="156"/>
        <end position="176"/>
    </location>
</feature>
<keyword evidence="3" id="KW-0813">Transport</keyword>
<evidence type="ECO:0008006" key="12">
    <source>
        <dbReference type="Google" id="ProtNLM"/>
    </source>
</evidence>
<keyword evidence="5" id="KW-0653">Protein transport</keyword>
<name>A0A8K0JSM4_9TREE</name>
<comment type="similarity">
    <text evidence="2">Belongs to the SYS1 family.</text>
</comment>
<dbReference type="Pfam" id="PF09801">
    <property type="entry name" value="SYS1"/>
    <property type="match status" value="2"/>
</dbReference>
<dbReference type="EMBL" id="JABELV010000003">
    <property type="protein sequence ID" value="KAG7575428.1"/>
    <property type="molecule type" value="Genomic_DNA"/>
</dbReference>
<evidence type="ECO:0000313" key="11">
    <source>
        <dbReference type="Proteomes" id="UP000812966"/>
    </source>
</evidence>
<dbReference type="InterPro" id="IPR019185">
    <property type="entry name" value="Integral_membrane_SYS1-rel"/>
</dbReference>
<feature type="transmembrane region" description="Helical" evidence="9">
    <location>
        <begin position="209"/>
        <end position="226"/>
    </location>
</feature>
<dbReference type="GO" id="GO:0006895">
    <property type="term" value="P:Golgi to endosome transport"/>
    <property type="evidence" value="ECO:0007669"/>
    <property type="project" value="TreeGrafter"/>
</dbReference>
<comment type="caution">
    <text evidence="10">The sequence shown here is derived from an EMBL/GenBank/DDBJ whole genome shotgun (WGS) entry which is preliminary data.</text>
</comment>
<keyword evidence="8 9" id="KW-0472">Membrane</keyword>
<keyword evidence="6 9" id="KW-1133">Transmembrane helix</keyword>
<evidence type="ECO:0000256" key="5">
    <source>
        <dbReference type="ARBA" id="ARBA00022927"/>
    </source>
</evidence>
<evidence type="ECO:0000256" key="7">
    <source>
        <dbReference type="ARBA" id="ARBA00023034"/>
    </source>
</evidence>
<evidence type="ECO:0000256" key="2">
    <source>
        <dbReference type="ARBA" id="ARBA00008160"/>
    </source>
</evidence>
<protein>
    <recommendedName>
        <fullName evidence="12">Integral membrane protein</fullName>
    </recommendedName>
</protein>
<keyword evidence="11" id="KW-1185">Reference proteome</keyword>
<sequence length="262" mass="29767">MVRRIQGWDPVLIISQIISLQTLHYLLLSLVIPPLVTVLTDGNALTYAGGPYNKGYVLDWREIASRTTAKKLPREPPTVEKRQIALSTTEAAQASGRIFRGSHESLPAENVDVAVVSFLQRSLSRRDNERTHYAVKDEKDDDFEVWDYGVSRRRGWILAGTWLLACFVDIIPLYYLIRKPTHILDFSLTLLFNHVFISTYSTGSFPTSLFFWVVMLTGAIIMIVGAEQLCVKREMSEGLGAQSFAQEERNPLQAEEFELDER</sequence>
<evidence type="ECO:0000256" key="6">
    <source>
        <dbReference type="ARBA" id="ARBA00022989"/>
    </source>
</evidence>
<keyword evidence="4 9" id="KW-0812">Transmembrane</keyword>
<dbReference type="GO" id="GO:0034067">
    <property type="term" value="P:protein localization to Golgi apparatus"/>
    <property type="evidence" value="ECO:0007669"/>
    <property type="project" value="TreeGrafter"/>
</dbReference>
<proteinExistence type="inferred from homology"/>
<dbReference type="GO" id="GO:0005802">
    <property type="term" value="C:trans-Golgi network"/>
    <property type="evidence" value="ECO:0007669"/>
    <property type="project" value="TreeGrafter"/>
</dbReference>
<evidence type="ECO:0000256" key="3">
    <source>
        <dbReference type="ARBA" id="ARBA00022448"/>
    </source>
</evidence>
<keyword evidence="7" id="KW-0333">Golgi apparatus</keyword>
<dbReference type="Proteomes" id="UP000812966">
    <property type="component" value="Unassembled WGS sequence"/>
</dbReference>